<comment type="caution">
    <text evidence="2">The sequence shown here is derived from an EMBL/GenBank/DDBJ whole genome shotgun (WGS) entry which is preliminary data.</text>
</comment>
<sequence length="654" mass="69598">MSRSARIPLVLASLGTALAPLGAFSAPAAGTAVPAPPKPERVTVSALPLPPTAPSEAAGACTKLVNPRGTGCMTAADDGIVEGPAYMGDGRHVLLTVQFAGAAAGDPTHDGPQVIAVRTDGTVFSNGDGWKCITCGVPAEARRDANPASTNEHGRTVPAGAPWLSLDHPQAFPGGTRMIAGTNVVDCGRYRLADERCTPDRIRIYPIRWNTSADGSGPGGSMRELRLNPDGRHLMWSHMIATGPDIDQHGLVGTLRFNPAPRSGLPLVPRYELGDVQVLTNGRSPEFAAFREDPKRPGVLIHNPVKGAIGEARGWTRDGRNAVGMGIPESGNVDMFITDLQSGHSHRLTSAPGYADPILMSPDDKWLVVFDNRTVERHMYYGAMQGIPPLTDELTRMVMLSARYGYRNGMRRFFQPILIDRWGDRGTYRGQQLNAGNGAPGSASDPDWNARADPAWSPDGTDVVYWQAQVISPDCGGANPLPCPASSEPGGRRTRLMIARLPDRTALPLGRKAAPGAIAVPWGTPYRAGDPMPRRYPSAPAGRFTMDGWKGGKAEVEIRKTASGRISFVSARYAGFTDDGAHVIDGTESAQLVMKDGRARIVWHSDLRASGAQTGTKKTTEPGGFVISPLGEPLDGDLVTTIDGKTYRKPAPGT</sequence>
<evidence type="ECO:0000256" key="1">
    <source>
        <dbReference type="SAM" id="SignalP"/>
    </source>
</evidence>
<organism evidence="2 3">
    <name type="scientific">Novosphingobium clariflavum</name>
    <dbReference type="NCBI Taxonomy" id="2029884"/>
    <lineage>
        <taxon>Bacteria</taxon>
        <taxon>Pseudomonadati</taxon>
        <taxon>Pseudomonadota</taxon>
        <taxon>Alphaproteobacteria</taxon>
        <taxon>Sphingomonadales</taxon>
        <taxon>Sphingomonadaceae</taxon>
        <taxon>Novosphingobium</taxon>
    </lineage>
</organism>
<proteinExistence type="predicted"/>
<feature type="chain" id="PRO_5047302590" evidence="1">
    <location>
        <begin position="29"/>
        <end position="654"/>
    </location>
</feature>
<feature type="signal peptide" evidence="1">
    <location>
        <begin position="1"/>
        <end position="28"/>
    </location>
</feature>
<protein>
    <submittedName>
        <fullName evidence="2">TolB family protein</fullName>
    </submittedName>
</protein>
<dbReference type="EMBL" id="JBHLTM010000075">
    <property type="protein sequence ID" value="MFC0686605.1"/>
    <property type="molecule type" value="Genomic_DNA"/>
</dbReference>
<gene>
    <name evidence="2" type="ORF">ACFFF8_18630</name>
</gene>
<dbReference type="InterPro" id="IPR011042">
    <property type="entry name" value="6-blade_b-propeller_TolB-like"/>
</dbReference>
<evidence type="ECO:0000313" key="3">
    <source>
        <dbReference type="Proteomes" id="UP001589858"/>
    </source>
</evidence>
<dbReference type="Gene3D" id="2.120.10.30">
    <property type="entry name" value="TolB, C-terminal domain"/>
    <property type="match status" value="1"/>
</dbReference>
<accession>A0ABV6SBG8</accession>
<dbReference type="Proteomes" id="UP001589858">
    <property type="component" value="Unassembled WGS sequence"/>
</dbReference>
<dbReference type="SUPFAM" id="SSF82171">
    <property type="entry name" value="DPP6 N-terminal domain-like"/>
    <property type="match status" value="1"/>
</dbReference>
<keyword evidence="3" id="KW-1185">Reference proteome</keyword>
<evidence type="ECO:0000313" key="2">
    <source>
        <dbReference type="EMBL" id="MFC0686605.1"/>
    </source>
</evidence>
<name>A0ABV6SBG8_9SPHN</name>
<dbReference type="RefSeq" id="WP_267218408.1">
    <property type="nucleotide sequence ID" value="NZ_JAPCWC010000001.1"/>
</dbReference>
<keyword evidence="1" id="KW-0732">Signal</keyword>
<reference evidence="2 3" key="1">
    <citation type="submission" date="2024-09" db="EMBL/GenBank/DDBJ databases">
        <authorList>
            <person name="Sun Q."/>
            <person name="Mori K."/>
        </authorList>
    </citation>
    <scope>NUCLEOTIDE SEQUENCE [LARGE SCALE GENOMIC DNA]</scope>
    <source>
        <strain evidence="2 3">CICC 11035S</strain>
    </source>
</reference>